<feature type="chain" id="PRO_5005206127" evidence="2">
    <location>
        <begin position="30"/>
        <end position="341"/>
    </location>
</feature>
<dbReference type="PANTHER" id="PTHR45648:SF22">
    <property type="entry name" value="GDSL LIPASE_ACYLHYDROLASE FAMILY PROTEIN (AFU_ORTHOLOGUE AFUA_4G14700)"/>
    <property type="match status" value="1"/>
</dbReference>
<dbReference type="PATRIC" id="fig|330734.3.peg.2827"/>
<dbReference type="InterPro" id="IPR013424">
    <property type="entry name" value="Ice-binding_C"/>
</dbReference>
<dbReference type="InterPro" id="IPR051058">
    <property type="entry name" value="GDSL_Est/Lipase"/>
</dbReference>
<dbReference type="EMBL" id="CP011494">
    <property type="protein sequence ID" value="AKO53304.1"/>
    <property type="molecule type" value="Genomic_DNA"/>
</dbReference>
<dbReference type="GO" id="GO:0016298">
    <property type="term" value="F:lipase activity"/>
    <property type="evidence" value="ECO:0007669"/>
    <property type="project" value="InterPro"/>
</dbReference>
<gene>
    <name evidence="3" type="ORF">ABA45_13485</name>
</gene>
<name>A0A0H4I2V7_9GAMM</name>
<dbReference type="NCBIfam" id="TIGR02595">
    <property type="entry name" value="PEP_CTERM"/>
    <property type="match status" value="1"/>
</dbReference>
<dbReference type="InterPro" id="IPR036514">
    <property type="entry name" value="SGNH_hydro_sf"/>
</dbReference>
<feature type="signal peptide" evidence="2">
    <location>
        <begin position="1"/>
        <end position="29"/>
    </location>
</feature>
<organism evidence="3 4">
    <name type="scientific">Marinobacter psychrophilus</name>
    <dbReference type="NCBI Taxonomy" id="330734"/>
    <lineage>
        <taxon>Bacteria</taxon>
        <taxon>Pseudomonadati</taxon>
        <taxon>Pseudomonadota</taxon>
        <taxon>Gammaproteobacteria</taxon>
        <taxon>Pseudomonadales</taxon>
        <taxon>Marinobacteraceae</taxon>
        <taxon>Marinobacter</taxon>
    </lineage>
</organism>
<dbReference type="Proteomes" id="UP000036406">
    <property type="component" value="Chromosome"/>
</dbReference>
<dbReference type="SUPFAM" id="SSF52266">
    <property type="entry name" value="SGNH hydrolase"/>
    <property type="match status" value="1"/>
</dbReference>
<keyword evidence="2" id="KW-0732">Signal</keyword>
<evidence type="ECO:0000313" key="4">
    <source>
        <dbReference type="Proteomes" id="UP000036406"/>
    </source>
</evidence>
<dbReference type="STRING" id="330734.ABA45_13485"/>
<accession>A0A0H4I2V7</accession>
<dbReference type="AlphaFoldDB" id="A0A0H4I2V7"/>
<dbReference type="InterPro" id="IPR001087">
    <property type="entry name" value="GDSL"/>
</dbReference>
<evidence type="ECO:0000256" key="2">
    <source>
        <dbReference type="SAM" id="SignalP"/>
    </source>
</evidence>
<dbReference type="Gene3D" id="3.40.50.1110">
    <property type="entry name" value="SGNH hydrolase"/>
    <property type="match status" value="1"/>
</dbReference>
<dbReference type="RefSeq" id="WP_048386918.1">
    <property type="nucleotide sequence ID" value="NZ_CP011494.1"/>
</dbReference>
<dbReference type="Pfam" id="PF00657">
    <property type="entry name" value="Lipase_GDSL"/>
    <property type="match status" value="1"/>
</dbReference>
<keyword evidence="4" id="KW-1185">Reference proteome</keyword>
<proteinExistence type="predicted"/>
<dbReference type="CDD" id="cd01846">
    <property type="entry name" value="fatty_acyltransferase_like"/>
    <property type="match status" value="1"/>
</dbReference>
<dbReference type="InterPro" id="IPR008265">
    <property type="entry name" value="Lipase_GDSL_AS"/>
</dbReference>
<sequence>MSRNIRTVTLFKRAIFAASITLTSSLALAVPLSFNDIFVLGDSLSDTGNTRSRVPGGSFGPVATIAGYGSNGRFSNGPVWHEYLADSLGVSRATNSEGGGNNFAFGGAVVDSSAGPSAGILNQEAQYDARLAGSSPNASDLYITWAGGNDMRALTTVTDPIAAINAQLDSFVGVMSRLVANGVGTLLVPNLPNLGAIPEFAGSAAASAAATLASKAWNAGLEQRLISLSATTSASIFYFDVFGIFGSILENPAANGFTNTEDQCRSVTFFVFENECANSDDFLFWDEIHPTTAAHKFLGLEAFALLASGNKVTVPEPAVIWLMLLGIGAVAGRRAMVTKAA</sequence>
<evidence type="ECO:0000313" key="3">
    <source>
        <dbReference type="EMBL" id="AKO53304.1"/>
    </source>
</evidence>
<dbReference type="KEGG" id="mpq:ABA45_13485"/>
<protein>
    <submittedName>
        <fullName evidence="3">Uncharacterized protein</fullName>
    </submittedName>
</protein>
<dbReference type="GO" id="GO:0006629">
    <property type="term" value="P:lipid metabolic process"/>
    <property type="evidence" value="ECO:0007669"/>
    <property type="project" value="InterPro"/>
</dbReference>
<reference evidence="3 4" key="1">
    <citation type="submission" date="2015-05" db="EMBL/GenBank/DDBJ databases">
        <title>Complete genome of Marinobacter psychrophilus strain 20041T isolated from sea-ice of the Canadian Basin.</title>
        <authorList>
            <person name="Song L."/>
            <person name="Ren L."/>
            <person name="Yu Y."/>
            <person name="Wang X."/>
        </authorList>
    </citation>
    <scope>NUCLEOTIDE SEQUENCE [LARGE SCALE GENOMIC DNA]</scope>
    <source>
        <strain evidence="3 4">20041</strain>
    </source>
</reference>
<dbReference type="PROSITE" id="PS01098">
    <property type="entry name" value="LIPASE_GDSL_SER"/>
    <property type="match status" value="1"/>
</dbReference>
<keyword evidence="1" id="KW-0378">Hydrolase</keyword>
<dbReference type="PANTHER" id="PTHR45648">
    <property type="entry name" value="GDSL LIPASE/ACYLHYDROLASE FAMILY PROTEIN (AFU_ORTHOLOGUE AFUA_4G14700)"/>
    <property type="match status" value="1"/>
</dbReference>
<evidence type="ECO:0000256" key="1">
    <source>
        <dbReference type="ARBA" id="ARBA00022801"/>
    </source>
</evidence>